<proteinExistence type="predicted"/>
<dbReference type="EMBL" id="VHSH01000020">
    <property type="protein sequence ID" value="TQV69856.1"/>
    <property type="molecule type" value="Genomic_DNA"/>
</dbReference>
<reference evidence="1 2" key="1">
    <citation type="submission" date="2019-06" db="EMBL/GenBank/DDBJ databases">
        <title>Whole genome sequence for Rhodospirillaceae sp. R148.</title>
        <authorList>
            <person name="Wang G."/>
        </authorList>
    </citation>
    <scope>NUCLEOTIDE SEQUENCE [LARGE SCALE GENOMIC DNA]</scope>
    <source>
        <strain evidence="1 2">R148</strain>
    </source>
</reference>
<comment type="caution">
    <text evidence="1">The sequence shown here is derived from an EMBL/GenBank/DDBJ whole genome shotgun (WGS) entry which is preliminary data.</text>
</comment>
<dbReference type="Proteomes" id="UP000315252">
    <property type="component" value="Unassembled WGS sequence"/>
</dbReference>
<gene>
    <name evidence="1" type="ORF">FKG95_28685</name>
</gene>
<dbReference type="OrthoDB" id="242553at2"/>
<protein>
    <submittedName>
        <fullName evidence="1">Uncharacterized protein</fullName>
    </submittedName>
</protein>
<evidence type="ECO:0000313" key="2">
    <source>
        <dbReference type="Proteomes" id="UP000315252"/>
    </source>
</evidence>
<accession>A0A545SY14</accession>
<evidence type="ECO:0000313" key="1">
    <source>
        <dbReference type="EMBL" id="TQV69856.1"/>
    </source>
</evidence>
<name>A0A545SY14_9PROT</name>
<dbReference type="AlphaFoldDB" id="A0A545SY14"/>
<sequence>MITLRDLPAEARSAGATPPVLSSRQMLLEISEAELRKFAGSDYDQALVLAGSAERNDEEENLAVSFATPEAQVTFVAGQPLKAALYKGPGTRKRLVITAAVIAVRFQAGIGSKLDSDKAPSETGPEAEMLIAICEAIETAIGQVFHGSASLASERFLDLAISARVQSAPRLTSQLMTLSAFADWADKGDIRFDGSRFLSNLSQAYALSKALTVRPNDPVLCGTARRSYDPAPAISLWALGAGRWATAAGARGLTLHLLNPENGEFLCAVIARGAGQDPLFTAREAFAGPIWGVPSVETLTGTQVHFAQPFLSVDHQLSTSGKARAEVRGNLQASDVVDSPYLIQRWDELHSSLRARAGTGMARTASPLPSLVLPERVDEARFDDLNQLYHWPVRDAAGATLHLSAPPSRLSRLKTLPQQFPGALALLITTTLTADGPTHEPVSILIRKGNGVEAIDLHFTTAPAGNIFSKARAGFAKQMRRISETVNTTQGAGFGQLALAGLAEHCRQPQTDALEILAQRAEAQNLILISDALHQVCRERRADRILKASYLCSEASTMSL</sequence>
<keyword evidence="2" id="KW-1185">Reference proteome</keyword>
<organism evidence="1 2">
    <name type="scientific">Denitrobaculum tricleocarpae</name>
    <dbReference type="NCBI Taxonomy" id="2591009"/>
    <lineage>
        <taxon>Bacteria</taxon>
        <taxon>Pseudomonadati</taxon>
        <taxon>Pseudomonadota</taxon>
        <taxon>Alphaproteobacteria</taxon>
        <taxon>Rhodospirillales</taxon>
        <taxon>Rhodospirillaceae</taxon>
        <taxon>Denitrobaculum</taxon>
    </lineage>
</organism>
<dbReference type="RefSeq" id="WP_142899907.1">
    <property type="nucleotide sequence ID" value="NZ_ML660071.1"/>
</dbReference>